<evidence type="ECO:0000313" key="1">
    <source>
        <dbReference type="EMBL" id="RJG24350.1"/>
    </source>
</evidence>
<dbReference type="AlphaFoldDB" id="A0A3A3H4M4"/>
<sequence>MSAIIARLAFIIGLLLWEKEEEIMKKLNIIFLRRKLAVLLAVCMLLPNFVWIDPVKGEAANAEEEDIVVTIPDNGSSVTNATYGKSVTDVTYATYHRMATPRNANLTPASITLENIFTLPSGSNSSVINGSIVEITPNATYQRGGIWSTPSNLMDLTQDFTASMYLYFGNAGNNAADGIAFVMHNDPKGTNALANNGASLGVWASQDHNGPYNGIQNSLAVEFDTYVNYGATFGDGRFDYDSRGGNHIAWNYPGKASTYVDYMHSIFEWARKMIHKDLQYTGTLSNDTWRRFEVKWDAANSMLSYHLQGTNEVKIPVNVQDVFGTNQVYWGFTGSTGGSYAQNRVVFESVPGLVHGEVNETITRKDGSIVDQGASVYKGEELTYTISAKYLSGKQNWKNIIGKTTINDSVTYVPNSLTLTNRNGTTPLNDSYWSGQTLAVPLQDMSADYEEQMMSFQVKVNGLREHTPVTEEFSLAGSNYISSSDPVTYEIQAIRAPEVTILDEGPILLNAGEDYMVTGTWKDLDNSKVTLHFIINSSLLQKETLEGGQSSEPVEWRYILIHQLFRLGENSFEVYATNDDGLISNTASIKIMVGHPPRIML</sequence>
<comment type="caution">
    <text evidence="1">The sequence shown here is derived from an EMBL/GenBank/DDBJ whole genome shotgun (WGS) entry which is preliminary data.</text>
</comment>
<dbReference type="PROSITE" id="PS00307">
    <property type="entry name" value="LECTIN_LEGUME_BETA"/>
    <property type="match status" value="1"/>
</dbReference>
<dbReference type="InterPro" id="IPR050258">
    <property type="entry name" value="Leguminous_Lectin"/>
</dbReference>
<dbReference type="OrthoDB" id="2306834at2"/>
<name>A0A3A3H4M4_PANTH</name>
<dbReference type="Gene3D" id="2.60.120.200">
    <property type="match status" value="1"/>
</dbReference>
<evidence type="ECO:0000313" key="2">
    <source>
        <dbReference type="Proteomes" id="UP000266177"/>
    </source>
</evidence>
<dbReference type="Pfam" id="PF18483">
    <property type="entry name" value="Lectin_L-type_dom"/>
    <property type="match status" value="1"/>
</dbReference>
<reference evidence="1 2" key="1">
    <citation type="submission" date="2018-09" db="EMBL/GenBank/DDBJ databases">
        <title>Paenibacillus SK2017-BO5.</title>
        <authorList>
            <person name="Piskunova J.V."/>
            <person name="Dubiley S.A."/>
            <person name="Severinov K.V."/>
        </authorList>
    </citation>
    <scope>NUCLEOTIDE SEQUENCE [LARGE SCALE GENOMIC DNA]</scope>
    <source>
        <strain evidence="1 2">BO5</strain>
    </source>
</reference>
<evidence type="ECO:0008006" key="3">
    <source>
        <dbReference type="Google" id="ProtNLM"/>
    </source>
</evidence>
<dbReference type="EMBL" id="QYZD01000007">
    <property type="protein sequence ID" value="RJG24350.1"/>
    <property type="molecule type" value="Genomic_DNA"/>
</dbReference>
<dbReference type="SUPFAM" id="SSF49899">
    <property type="entry name" value="Concanavalin A-like lectins/glucanases"/>
    <property type="match status" value="1"/>
</dbReference>
<proteinExistence type="predicted"/>
<protein>
    <recommendedName>
        <fullName evidence="3">Legume lectin domain-containing protein</fullName>
    </recommendedName>
</protein>
<accession>A0A3A3H4M4</accession>
<dbReference type="Proteomes" id="UP000266177">
    <property type="component" value="Unassembled WGS sequence"/>
</dbReference>
<dbReference type="InterPro" id="IPR013320">
    <property type="entry name" value="ConA-like_dom_sf"/>
</dbReference>
<dbReference type="CDD" id="cd01951">
    <property type="entry name" value="lectin_L-type"/>
    <property type="match status" value="1"/>
</dbReference>
<dbReference type="InterPro" id="IPR056573">
    <property type="entry name" value="Lectin_L-type_dom"/>
</dbReference>
<gene>
    <name evidence="1" type="ORF">DQX05_10890</name>
</gene>
<dbReference type="PANTHER" id="PTHR32401">
    <property type="entry name" value="CONCANAVALIN A-LIKE LECTIN FAMILY PROTEIN"/>
    <property type="match status" value="1"/>
</dbReference>
<dbReference type="PANTHER" id="PTHR32401:SF48">
    <property type="entry name" value="LEGUME LECTIN DOMAIN-CONTAINING PROTEIN"/>
    <property type="match status" value="1"/>
</dbReference>
<organism evidence="1 2">
    <name type="scientific">Paenibacillus thiaminolyticus</name>
    <name type="common">Bacillus thiaminolyticus</name>
    <dbReference type="NCBI Taxonomy" id="49283"/>
    <lineage>
        <taxon>Bacteria</taxon>
        <taxon>Bacillati</taxon>
        <taxon>Bacillota</taxon>
        <taxon>Bacilli</taxon>
        <taxon>Bacillales</taxon>
        <taxon>Paenibacillaceae</taxon>
        <taxon>Paenibacillus</taxon>
    </lineage>
</organism>
<dbReference type="InterPro" id="IPR019825">
    <property type="entry name" value="Lectin_legB_Mn/Ca_BS"/>
</dbReference>